<dbReference type="InterPro" id="IPR018392">
    <property type="entry name" value="LysM"/>
</dbReference>
<dbReference type="SUPFAM" id="SSF53187">
    <property type="entry name" value="Zn-dependent exopeptidases"/>
    <property type="match status" value="1"/>
</dbReference>
<dbReference type="Proteomes" id="UP001589628">
    <property type="component" value="Unassembled WGS sequence"/>
</dbReference>
<dbReference type="InterPro" id="IPR021731">
    <property type="entry name" value="AMIN_dom"/>
</dbReference>
<dbReference type="PANTHER" id="PTHR30404">
    <property type="entry name" value="N-ACETYLMURAMOYL-L-ALANINE AMIDASE"/>
    <property type="match status" value="1"/>
</dbReference>
<dbReference type="EC" id="3.5.1.28" evidence="3"/>
<dbReference type="CDD" id="cd00118">
    <property type="entry name" value="LysM"/>
    <property type="match status" value="1"/>
</dbReference>
<dbReference type="InterPro" id="IPR002508">
    <property type="entry name" value="MurNAc-LAA_cat"/>
</dbReference>
<protein>
    <recommendedName>
        <fullName evidence="3">N-acetylmuramoyl-L-alanine amidase</fullName>
        <ecNumber evidence="3">3.5.1.28</ecNumber>
    </recommendedName>
</protein>
<evidence type="ECO:0000256" key="4">
    <source>
        <dbReference type="ARBA" id="ARBA00022801"/>
    </source>
</evidence>
<dbReference type="InterPro" id="IPR050695">
    <property type="entry name" value="N-acetylmuramoyl_amidase_3"/>
</dbReference>
<dbReference type="Pfam" id="PF01520">
    <property type="entry name" value="Amidase_3"/>
    <property type="match status" value="1"/>
</dbReference>
<evidence type="ECO:0000313" key="9">
    <source>
        <dbReference type="Proteomes" id="UP001589628"/>
    </source>
</evidence>
<comment type="catalytic activity">
    <reaction evidence="1">
        <text>Hydrolyzes the link between N-acetylmuramoyl residues and L-amino acid residues in certain cell-wall glycopeptides.</text>
        <dbReference type="EC" id="3.5.1.28"/>
    </reaction>
</comment>
<dbReference type="Pfam" id="PF11741">
    <property type="entry name" value="AMIN"/>
    <property type="match status" value="1"/>
</dbReference>
<dbReference type="EMBL" id="JBHLZN010000002">
    <property type="protein sequence ID" value="MFB9886515.1"/>
    <property type="molecule type" value="Genomic_DNA"/>
</dbReference>
<gene>
    <name evidence="8" type="ORF">ACFFLH_08845</name>
</gene>
<evidence type="ECO:0000259" key="7">
    <source>
        <dbReference type="PROSITE" id="PS51782"/>
    </source>
</evidence>
<proteinExistence type="inferred from homology"/>
<dbReference type="Gene3D" id="3.10.350.10">
    <property type="entry name" value="LysM domain"/>
    <property type="match status" value="1"/>
</dbReference>
<evidence type="ECO:0000313" key="8">
    <source>
        <dbReference type="EMBL" id="MFB9886515.1"/>
    </source>
</evidence>
<reference evidence="8 9" key="1">
    <citation type="submission" date="2024-09" db="EMBL/GenBank/DDBJ databases">
        <authorList>
            <person name="Sun Q."/>
            <person name="Mori K."/>
        </authorList>
    </citation>
    <scope>NUCLEOTIDE SEQUENCE [LARGE SCALE GENOMIC DNA]</scope>
    <source>
        <strain evidence="8 9">ATCC 51285</strain>
    </source>
</reference>
<dbReference type="SMART" id="SM00646">
    <property type="entry name" value="Ami_3"/>
    <property type="match status" value="1"/>
</dbReference>
<feature type="domain" description="LysM" evidence="7">
    <location>
        <begin position="425"/>
        <end position="469"/>
    </location>
</feature>
<keyword evidence="9" id="KW-1185">Reference proteome</keyword>
<organism evidence="8 9">
    <name type="scientific">Balneatrix alpica</name>
    <dbReference type="NCBI Taxonomy" id="75684"/>
    <lineage>
        <taxon>Bacteria</taxon>
        <taxon>Pseudomonadati</taxon>
        <taxon>Pseudomonadota</taxon>
        <taxon>Gammaproteobacteria</taxon>
        <taxon>Oceanospirillales</taxon>
        <taxon>Balneatrichaceae</taxon>
        <taxon>Balneatrix</taxon>
    </lineage>
</organism>
<keyword evidence="5" id="KW-0961">Cell wall biogenesis/degradation</keyword>
<name>A0ABV5ZCG9_9GAMM</name>
<dbReference type="InterPro" id="IPR036779">
    <property type="entry name" value="LysM_dom_sf"/>
</dbReference>
<dbReference type="GO" id="GO:0008745">
    <property type="term" value="F:N-acetylmuramoyl-L-alanine amidase activity"/>
    <property type="evidence" value="ECO:0007669"/>
    <property type="project" value="UniProtKB-EC"/>
</dbReference>
<dbReference type="SMART" id="SM00257">
    <property type="entry name" value="LysM"/>
    <property type="match status" value="1"/>
</dbReference>
<evidence type="ECO:0000256" key="3">
    <source>
        <dbReference type="ARBA" id="ARBA00011901"/>
    </source>
</evidence>
<feature type="compositionally biased region" description="Low complexity" evidence="6">
    <location>
        <begin position="136"/>
        <end position="157"/>
    </location>
</feature>
<dbReference type="Gene3D" id="2.60.40.3500">
    <property type="match status" value="1"/>
</dbReference>
<comment type="similarity">
    <text evidence="2">Belongs to the N-acetylmuramoyl-L-alanine amidase 3 family.</text>
</comment>
<evidence type="ECO:0000256" key="6">
    <source>
        <dbReference type="SAM" id="MobiDB-lite"/>
    </source>
</evidence>
<dbReference type="RefSeq" id="WP_027311951.1">
    <property type="nucleotide sequence ID" value="NZ_JAUESS010000003.1"/>
</dbReference>
<dbReference type="Gene3D" id="3.40.630.40">
    <property type="entry name" value="Zn-dependent exopeptidases"/>
    <property type="match status" value="1"/>
</dbReference>
<evidence type="ECO:0000256" key="1">
    <source>
        <dbReference type="ARBA" id="ARBA00001561"/>
    </source>
</evidence>
<accession>A0ABV5ZCG9</accession>
<feature type="region of interest" description="Disordered" evidence="6">
    <location>
        <begin position="135"/>
        <end position="160"/>
    </location>
</feature>
<evidence type="ECO:0000256" key="5">
    <source>
        <dbReference type="ARBA" id="ARBA00023316"/>
    </source>
</evidence>
<dbReference type="Pfam" id="PF01476">
    <property type="entry name" value="LysM"/>
    <property type="match status" value="1"/>
</dbReference>
<comment type="caution">
    <text evidence="8">The sequence shown here is derived from an EMBL/GenBank/DDBJ whole genome shotgun (WGS) entry which is preliminary data.</text>
</comment>
<dbReference type="PROSITE" id="PS51782">
    <property type="entry name" value="LYSM"/>
    <property type="match status" value="1"/>
</dbReference>
<dbReference type="SUPFAM" id="SSF54106">
    <property type="entry name" value="LysM domain"/>
    <property type="match status" value="1"/>
</dbReference>
<dbReference type="CDD" id="cd02696">
    <property type="entry name" value="MurNAc-LAA"/>
    <property type="match status" value="1"/>
</dbReference>
<dbReference type="PANTHER" id="PTHR30404:SF6">
    <property type="entry name" value="N-ACETYLMURAMOYL-L-ALANINE AMIDASE AMIB"/>
    <property type="match status" value="1"/>
</dbReference>
<sequence>MNRLISIWLAVLFGMLALAVQASEVRNVRVWQAPDNTRLVFDLDGPVEYSAFMVENPYRLVIDLKTSTTPFDLAKLDLQGSIIQSVRSGVQNGRDLRLVLDLSKGVPFRHFTLAPNQQYGHRLVLDLLTGGEEEPAAVAAKPSAQPSQPSAEPSKASGSNGATRDIIIAIDAGHGGEDPGAIGPGGVREKVVVLAIAKELAALLEREPGFKPVLIRKGDYYIELRKRTRLARQSNADLFVSVHADAFNKPSARGASVWTLSERGATSEMGRWLAQTENNADLIGGVGNVSLENKDEVLAGVLLDLSMSGTLKLSDQVGKDVLRSMGGVARLHKNHVERAGFVVLKSPDIPSLLIETGFISNPGEAALLKDPAYQRKMANAIFQGIRKHFYDAPPPQTWVAAKVNGTLGKVAVTEVVSSNRSGSRQKYKVMAGDTLSAIAAKNGISLSQLLRENDLNSNSVIKVGQVLYIPPSS</sequence>
<evidence type="ECO:0000256" key="2">
    <source>
        <dbReference type="ARBA" id="ARBA00010860"/>
    </source>
</evidence>
<keyword evidence="4 8" id="KW-0378">Hydrolase</keyword>